<proteinExistence type="predicted"/>
<evidence type="ECO:0000256" key="2">
    <source>
        <dbReference type="SAM" id="SignalP"/>
    </source>
</evidence>
<evidence type="ECO:0008006" key="5">
    <source>
        <dbReference type="Google" id="ProtNLM"/>
    </source>
</evidence>
<dbReference type="EMBL" id="BAAAZR010000002">
    <property type="protein sequence ID" value="GAA3800961.1"/>
    <property type="molecule type" value="Genomic_DNA"/>
</dbReference>
<evidence type="ECO:0000313" key="4">
    <source>
        <dbReference type="Proteomes" id="UP001500888"/>
    </source>
</evidence>
<accession>A0ABP7HS40</accession>
<protein>
    <recommendedName>
        <fullName evidence="5">Lipoprotein</fullName>
    </recommendedName>
</protein>
<feature type="chain" id="PRO_5046027090" description="Lipoprotein" evidence="2">
    <location>
        <begin position="33"/>
        <end position="170"/>
    </location>
</feature>
<dbReference type="RefSeq" id="WP_344937180.1">
    <property type="nucleotide sequence ID" value="NZ_BAAAZR010000002.1"/>
</dbReference>
<comment type="caution">
    <text evidence="3">The sequence shown here is derived from an EMBL/GenBank/DDBJ whole genome shotgun (WGS) entry which is preliminary data.</text>
</comment>
<organism evidence="3 4">
    <name type="scientific">Sphaerisporangium flaviroseum</name>
    <dbReference type="NCBI Taxonomy" id="509199"/>
    <lineage>
        <taxon>Bacteria</taxon>
        <taxon>Bacillati</taxon>
        <taxon>Actinomycetota</taxon>
        <taxon>Actinomycetes</taxon>
        <taxon>Streptosporangiales</taxon>
        <taxon>Streptosporangiaceae</taxon>
        <taxon>Sphaerisporangium</taxon>
    </lineage>
</organism>
<gene>
    <name evidence="3" type="ORF">GCM10022226_20730</name>
</gene>
<reference evidence="4" key="1">
    <citation type="journal article" date="2019" name="Int. J. Syst. Evol. Microbiol.">
        <title>The Global Catalogue of Microorganisms (GCM) 10K type strain sequencing project: providing services to taxonomists for standard genome sequencing and annotation.</title>
        <authorList>
            <consortium name="The Broad Institute Genomics Platform"/>
            <consortium name="The Broad Institute Genome Sequencing Center for Infectious Disease"/>
            <person name="Wu L."/>
            <person name="Ma J."/>
        </authorList>
    </citation>
    <scope>NUCLEOTIDE SEQUENCE [LARGE SCALE GENOMIC DNA]</scope>
    <source>
        <strain evidence="4">JCM 16908</strain>
    </source>
</reference>
<evidence type="ECO:0000313" key="3">
    <source>
        <dbReference type="EMBL" id="GAA3800961.1"/>
    </source>
</evidence>
<feature type="signal peptide" evidence="2">
    <location>
        <begin position="1"/>
        <end position="32"/>
    </location>
</feature>
<feature type="region of interest" description="Disordered" evidence="1">
    <location>
        <begin position="133"/>
        <end position="170"/>
    </location>
</feature>
<evidence type="ECO:0000256" key="1">
    <source>
        <dbReference type="SAM" id="MobiDB-lite"/>
    </source>
</evidence>
<name>A0ABP7HS40_9ACTN</name>
<dbReference type="PROSITE" id="PS51257">
    <property type="entry name" value="PROKAR_LIPOPROTEIN"/>
    <property type="match status" value="1"/>
</dbReference>
<keyword evidence="4" id="KW-1185">Reference proteome</keyword>
<dbReference type="Proteomes" id="UP001500888">
    <property type="component" value="Unassembled WGS sequence"/>
</dbReference>
<sequence>MGRPSPAKHVAARQVAALLGAVVALGALGGCAAARGATGGPATVEEIAARTGCGKPQIQVEAADIRQGMCKTSKGQYSVTTFATEKGKQEWLDDALDYGGAYLIGTRWIVLGNTREMLESFRATLGGSVRMGGHMAPSGGPAPEGHTMAPGEPMPEGHSMPPAQHATPKP</sequence>
<keyword evidence="2" id="KW-0732">Signal</keyword>